<sequence length="219" mass="23952">MTWKTIRESLLTGATAVLGLANLSGAADWCTAWLWSVCDSCWTSRSRLYVSPLQFDPREVCNMAPAVPLTTTPNTRRGRLPRHLVNGPRRPIQPPTVESYNLRGFVEVVPLTEPTVFPSVETGVIPHWIFTPEPARSEGNGSLAETHSDHVPAVVAIILAMVAMGCLLSLVVAGQLLKWSRRAKSARIKELGRRWASTNTPQTGDGPAVGKHIQRRSNG</sequence>
<dbReference type="InParanoid" id="A0A0C3JF05"/>
<protein>
    <recommendedName>
        <fullName evidence="5">Transmembrane protein</fullName>
    </recommendedName>
</protein>
<evidence type="ECO:0000256" key="1">
    <source>
        <dbReference type="SAM" id="MobiDB-lite"/>
    </source>
</evidence>
<evidence type="ECO:0000313" key="3">
    <source>
        <dbReference type="EMBL" id="KIN96191.1"/>
    </source>
</evidence>
<evidence type="ECO:0008006" key="5">
    <source>
        <dbReference type="Google" id="ProtNLM"/>
    </source>
</evidence>
<keyword evidence="2" id="KW-1133">Transmembrane helix</keyword>
<dbReference type="EMBL" id="KN832051">
    <property type="protein sequence ID" value="KIN96191.1"/>
    <property type="molecule type" value="Genomic_DNA"/>
</dbReference>
<dbReference type="Proteomes" id="UP000054217">
    <property type="component" value="Unassembled WGS sequence"/>
</dbReference>
<dbReference type="OrthoDB" id="10576598at2759"/>
<dbReference type="HOGENOM" id="CLU_1261984_0_0_1"/>
<accession>A0A0C3JF05</accession>
<proteinExistence type="predicted"/>
<name>A0A0C3JF05_PISTI</name>
<reference evidence="3 4" key="1">
    <citation type="submission" date="2014-04" db="EMBL/GenBank/DDBJ databases">
        <authorList>
            <consortium name="DOE Joint Genome Institute"/>
            <person name="Kuo A."/>
            <person name="Kohler A."/>
            <person name="Costa M.D."/>
            <person name="Nagy L.G."/>
            <person name="Floudas D."/>
            <person name="Copeland A."/>
            <person name="Barry K.W."/>
            <person name="Cichocki N."/>
            <person name="Veneault-Fourrey C."/>
            <person name="LaButti K."/>
            <person name="Lindquist E.A."/>
            <person name="Lipzen A."/>
            <person name="Lundell T."/>
            <person name="Morin E."/>
            <person name="Murat C."/>
            <person name="Sun H."/>
            <person name="Tunlid A."/>
            <person name="Henrissat B."/>
            <person name="Grigoriev I.V."/>
            <person name="Hibbett D.S."/>
            <person name="Martin F."/>
            <person name="Nordberg H.P."/>
            <person name="Cantor M.N."/>
            <person name="Hua S.X."/>
        </authorList>
    </citation>
    <scope>NUCLEOTIDE SEQUENCE [LARGE SCALE GENOMIC DNA]</scope>
    <source>
        <strain evidence="3 4">Marx 270</strain>
    </source>
</reference>
<keyword evidence="4" id="KW-1185">Reference proteome</keyword>
<organism evidence="3 4">
    <name type="scientific">Pisolithus tinctorius Marx 270</name>
    <dbReference type="NCBI Taxonomy" id="870435"/>
    <lineage>
        <taxon>Eukaryota</taxon>
        <taxon>Fungi</taxon>
        <taxon>Dikarya</taxon>
        <taxon>Basidiomycota</taxon>
        <taxon>Agaricomycotina</taxon>
        <taxon>Agaricomycetes</taxon>
        <taxon>Agaricomycetidae</taxon>
        <taxon>Boletales</taxon>
        <taxon>Sclerodermatineae</taxon>
        <taxon>Pisolithaceae</taxon>
        <taxon>Pisolithus</taxon>
    </lineage>
</organism>
<feature type="transmembrane region" description="Helical" evidence="2">
    <location>
        <begin position="153"/>
        <end position="177"/>
    </location>
</feature>
<feature type="region of interest" description="Disordered" evidence="1">
    <location>
        <begin position="193"/>
        <end position="219"/>
    </location>
</feature>
<reference evidence="4" key="2">
    <citation type="submission" date="2015-01" db="EMBL/GenBank/DDBJ databases">
        <title>Evolutionary Origins and Diversification of the Mycorrhizal Mutualists.</title>
        <authorList>
            <consortium name="DOE Joint Genome Institute"/>
            <consortium name="Mycorrhizal Genomics Consortium"/>
            <person name="Kohler A."/>
            <person name="Kuo A."/>
            <person name="Nagy L.G."/>
            <person name="Floudas D."/>
            <person name="Copeland A."/>
            <person name="Barry K.W."/>
            <person name="Cichocki N."/>
            <person name="Veneault-Fourrey C."/>
            <person name="LaButti K."/>
            <person name="Lindquist E.A."/>
            <person name="Lipzen A."/>
            <person name="Lundell T."/>
            <person name="Morin E."/>
            <person name="Murat C."/>
            <person name="Riley R."/>
            <person name="Ohm R."/>
            <person name="Sun H."/>
            <person name="Tunlid A."/>
            <person name="Henrissat B."/>
            <person name="Grigoriev I.V."/>
            <person name="Hibbett D.S."/>
            <person name="Martin F."/>
        </authorList>
    </citation>
    <scope>NUCLEOTIDE SEQUENCE [LARGE SCALE GENOMIC DNA]</scope>
    <source>
        <strain evidence="4">Marx 270</strain>
    </source>
</reference>
<dbReference type="AlphaFoldDB" id="A0A0C3JF05"/>
<gene>
    <name evidence="3" type="ORF">M404DRAFT_253349</name>
</gene>
<keyword evidence="2" id="KW-0812">Transmembrane</keyword>
<evidence type="ECO:0000313" key="4">
    <source>
        <dbReference type="Proteomes" id="UP000054217"/>
    </source>
</evidence>
<keyword evidence="2" id="KW-0472">Membrane</keyword>
<evidence type="ECO:0000256" key="2">
    <source>
        <dbReference type="SAM" id="Phobius"/>
    </source>
</evidence>